<evidence type="ECO:0008006" key="3">
    <source>
        <dbReference type="Google" id="ProtNLM"/>
    </source>
</evidence>
<dbReference type="RefSeq" id="WP_322187527.1">
    <property type="nucleotide sequence ID" value="NZ_JAXLPB010000004.1"/>
</dbReference>
<name>A0ABU5I3N6_9HYPH</name>
<organism evidence="1 2">
    <name type="scientific">Fulvimarina uroteuthidis</name>
    <dbReference type="NCBI Taxonomy" id="3098149"/>
    <lineage>
        <taxon>Bacteria</taxon>
        <taxon>Pseudomonadati</taxon>
        <taxon>Pseudomonadota</taxon>
        <taxon>Alphaproteobacteria</taxon>
        <taxon>Hyphomicrobiales</taxon>
        <taxon>Aurantimonadaceae</taxon>
        <taxon>Fulvimarina</taxon>
    </lineage>
</organism>
<evidence type="ECO:0000313" key="2">
    <source>
        <dbReference type="Proteomes" id="UP001294412"/>
    </source>
</evidence>
<dbReference type="Proteomes" id="UP001294412">
    <property type="component" value="Unassembled WGS sequence"/>
</dbReference>
<protein>
    <recommendedName>
        <fullName evidence="3">STAS domain-containing protein</fullName>
    </recommendedName>
</protein>
<dbReference type="EMBL" id="JAXLPB010000004">
    <property type="protein sequence ID" value="MDY8109997.1"/>
    <property type="molecule type" value="Genomic_DNA"/>
</dbReference>
<accession>A0ABU5I3N6</accession>
<gene>
    <name evidence="1" type="ORF">U0C82_12690</name>
</gene>
<proteinExistence type="predicted"/>
<keyword evidence="2" id="KW-1185">Reference proteome</keyword>
<comment type="caution">
    <text evidence="1">The sequence shown here is derived from an EMBL/GenBank/DDBJ whole genome shotgun (WGS) entry which is preliminary data.</text>
</comment>
<reference evidence="1 2" key="1">
    <citation type="submission" date="2023-12" db="EMBL/GenBank/DDBJ databases">
        <title>Description of Novel Strain Fulvimarina sp. 2208YS6-2-32 isolated from Uroteuthis (Photololigo) edulis.</title>
        <authorList>
            <person name="Park J.-S."/>
        </authorList>
    </citation>
    <scope>NUCLEOTIDE SEQUENCE [LARGE SCALE GENOMIC DNA]</scope>
    <source>
        <strain evidence="1 2">2208YS6-2-32</strain>
    </source>
</reference>
<evidence type="ECO:0000313" key="1">
    <source>
        <dbReference type="EMBL" id="MDY8109997.1"/>
    </source>
</evidence>
<sequence length="97" mass="11058">MSIDAWRLWIVPMDPNLDKREFYRRVGTCLRTHEQIDLDISDIQMMSASHRGIKGLSEMFRIDGLSSVHLSNDMLDGFFLSDGIVLRMAVKQTSVAA</sequence>